<evidence type="ECO:0000313" key="2">
    <source>
        <dbReference type="EMBL" id="CAI2363348.1"/>
    </source>
</evidence>
<dbReference type="AlphaFoldDB" id="A0AAD1U7E5"/>
<accession>A0AAD1U7E5</accession>
<dbReference type="PROSITE" id="PS50011">
    <property type="entry name" value="PROTEIN_KINASE_DOM"/>
    <property type="match status" value="1"/>
</dbReference>
<name>A0AAD1U7E5_EUPCR</name>
<dbReference type="EMBL" id="CAMPGE010004499">
    <property type="protein sequence ID" value="CAI2363348.1"/>
    <property type="molecule type" value="Genomic_DNA"/>
</dbReference>
<keyword evidence="3" id="KW-1185">Reference proteome</keyword>
<evidence type="ECO:0000259" key="1">
    <source>
        <dbReference type="PROSITE" id="PS50011"/>
    </source>
</evidence>
<dbReference type="Proteomes" id="UP001295684">
    <property type="component" value="Unassembled WGS sequence"/>
</dbReference>
<dbReference type="Gene3D" id="1.10.510.10">
    <property type="entry name" value="Transferase(Phosphotransferase) domain 1"/>
    <property type="match status" value="1"/>
</dbReference>
<gene>
    <name evidence="2" type="ORF">ECRASSUSDP1_LOCUS4681</name>
</gene>
<dbReference type="GO" id="GO:0004672">
    <property type="term" value="F:protein kinase activity"/>
    <property type="evidence" value="ECO:0007669"/>
    <property type="project" value="InterPro"/>
</dbReference>
<organism evidence="2 3">
    <name type="scientific">Euplotes crassus</name>
    <dbReference type="NCBI Taxonomy" id="5936"/>
    <lineage>
        <taxon>Eukaryota</taxon>
        <taxon>Sar</taxon>
        <taxon>Alveolata</taxon>
        <taxon>Ciliophora</taxon>
        <taxon>Intramacronucleata</taxon>
        <taxon>Spirotrichea</taxon>
        <taxon>Hypotrichia</taxon>
        <taxon>Euplotida</taxon>
        <taxon>Euplotidae</taxon>
        <taxon>Moneuplotes</taxon>
    </lineage>
</organism>
<dbReference type="InterPro" id="IPR000719">
    <property type="entry name" value="Prot_kinase_dom"/>
</dbReference>
<sequence>MEVIEVNQLKTTEKEEINMDGEKKKSYKNHFCEGENREIHHTYQPCDPSEMEDYKTIKVIYQMPLAPCKVETVADSNTGNVYAKKTVFKEGLNDLMKALARQECVIQSELDHPNIIKLHKYCETEKHFELVMDYCNNGSYFEDRLEESNEPIEDMELLKKYAKEILCALVHIHSKGILHCDIKLSNMGLHKDSEDSEEILKLFDFNLSVYIDSEIEGKAHLEKSVGTFGYMAPELTGKDIHVGPEIDMWALGICLYKMCVAYPPNQVRGYEYGTGPIPFVKRDWRKIDPDFQDLIKQMLEYNPENRISSAEALEHKALS</sequence>
<proteinExistence type="predicted"/>
<feature type="domain" description="Protein kinase" evidence="1">
    <location>
        <begin position="54"/>
        <end position="318"/>
    </location>
</feature>
<protein>
    <recommendedName>
        <fullName evidence="1">Protein kinase domain-containing protein</fullName>
    </recommendedName>
</protein>
<dbReference type="Pfam" id="PF00069">
    <property type="entry name" value="Pkinase"/>
    <property type="match status" value="1"/>
</dbReference>
<comment type="caution">
    <text evidence="2">The sequence shown here is derived from an EMBL/GenBank/DDBJ whole genome shotgun (WGS) entry which is preliminary data.</text>
</comment>
<dbReference type="SUPFAM" id="SSF56112">
    <property type="entry name" value="Protein kinase-like (PK-like)"/>
    <property type="match status" value="1"/>
</dbReference>
<dbReference type="GO" id="GO:0005524">
    <property type="term" value="F:ATP binding"/>
    <property type="evidence" value="ECO:0007669"/>
    <property type="project" value="InterPro"/>
</dbReference>
<dbReference type="SMART" id="SM00220">
    <property type="entry name" value="S_TKc"/>
    <property type="match status" value="1"/>
</dbReference>
<reference evidence="2" key="1">
    <citation type="submission" date="2023-07" db="EMBL/GenBank/DDBJ databases">
        <authorList>
            <consortium name="AG Swart"/>
            <person name="Singh M."/>
            <person name="Singh A."/>
            <person name="Seah K."/>
            <person name="Emmerich C."/>
        </authorList>
    </citation>
    <scope>NUCLEOTIDE SEQUENCE</scope>
    <source>
        <strain evidence="2">DP1</strain>
    </source>
</reference>
<evidence type="ECO:0000313" key="3">
    <source>
        <dbReference type="Proteomes" id="UP001295684"/>
    </source>
</evidence>
<dbReference type="InterPro" id="IPR011009">
    <property type="entry name" value="Kinase-like_dom_sf"/>
</dbReference>
<dbReference type="PANTHER" id="PTHR24347">
    <property type="entry name" value="SERINE/THREONINE-PROTEIN KINASE"/>
    <property type="match status" value="1"/>
</dbReference>